<protein>
    <submittedName>
        <fullName evidence="3">Uncharacterized protein</fullName>
    </submittedName>
</protein>
<feature type="compositionally biased region" description="Acidic residues" evidence="1">
    <location>
        <begin position="247"/>
        <end position="265"/>
    </location>
</feature>
<keyword evidence="2" id="KW-0472">Membrane</keyword>
<dbReference type="AlphaFoldDB" id="A0AAV9IIH7"/>
<keyword evidence="4" id="KW-1185">Reference proteome</keyword>
<feature type="region of interest" description="Disordered" evidence="1">
    <location>
        <begin position="281"/>
        <end position="349"/>
    </location>
</feature>
<keyword evidence="2" id="KW-1133">Transmembrane helix</keyword>
<evidence type="ECO:0000256" key="2">
    <source>
        <dbReference type="SAM" id="Phobius"/>
    </source>
</evidence>
<evidence type="ECO:0000256" key="1">
    <source>
        <dbReference type="SAM" id="MobiDB-lite"/>
    </source>
</evidence>
<reference evidence="3 4" key="1">
    <citation type="submission" date="2022-07" db="EMBL/GenBank/DDBJ databases">
        <title>Genome-wide signatures of adaptation to extreme environments.</title>
        <authorList>
            <person name="Cho C.H."/>
            <person name="Yoon H.S."/>
        </authorList>
    </citation>
    <scope>NUCLEOTIDE SEQUENCE [LARGE SCALE GENOMIC DNA]</scope>
    <source>
        <strain evidence="3 4">108.79 E11</strain>
    </source>
</reference>
<dbReference type="Proteomes" id="UP001300502">
    <property type="component" value="Unassembled WGS sequence"/>
</dbReference>
<accession>A0AAV9IIH7</accession>
<evidence type="ECO:0000313" key="3">
    <source>
        <dbReference type="EMBL" id="KAK4527001.1"/>
    </source>
</evidence>
<feature type="compositionally biased region" description="Basic and acidic residues" evidence="1">
    <location>
        <begin position="302"/>
        <end position="311"/>
    </location>
</feature>
<name>A0AAV9IIH7_9RHOD</name>
<dbReference type="EMBL" id="JANCYU010000046">
    <property type="protein sequence ID" value="KAK4527001.1"/>
    <property type="molecule type" value="Genomic_DNA"/>
</dbReference>
<evidence type="ECO:0000313" key="4">
    <source>
        <dbReference type="Proteomes" id="UP001300502"/>
    </source>
</evidence>
<proteinExistence type="predicted"/>
<comment type="caution">
    <text evidence="3">The sequence shown here is derived from an EMBL/GenBank/DDBJ whole genome shotgun (WGS) entry which is preliminary data.</text>
</comment>
<feature type="transmembrane region" description="Helical" evidence="2">
    <location>
        <begin position="184"/>
        <end position="205"/>
    </location>
</feature>
<gene>
    <name evidence="3" type="ORF">GAYE_SCF31G4922</name>
</gene>
<keyword evidence="2" id="KW-0812">Transmembrane</keyword>
<organism evidence="3 4">
    <name type="scientific">Galdieria yellowstonensis</name>
    <dbReference type="NCBI Taxonomy" id="3028027"/>
    <lineage>
        <taxon>Eukaryota</taxon>
        <taxon>Rhodophyta</taxon>
        <taxon>Bangiophyceae</taxon>
        <taxon>Galdieriales</taxon>
        <taxon>Galdieriaceae</taxon>
        <taxon>Galdieria</taxon>
    </lineage>
</organism>
<sequence length="349" mass="39845">MDLDRKPLVRLATEETCSRYLFIVNVGSKCTVTSRNKYVSWNSRKDRTLEQRPLRPGKKGKQKLPIYLLAAQNCKDHLNTVYKGTRENGGGQVSKNSCRQILTLASFFAMFLAKPFNTGAEMNAHYVRKSSLIVPREALIREENENAGYPSVGRKRVVTVATTLQPILRTEGNTQKTLDFNTLLALYFLTFVALVRLCYLVVVYFQQRQREKKMQQEREAAAETVSTIPDDADAIENFRRRMNEFSVETDDEEDEEDDLESEEEELRNGRRRSIDGRRFSGGWRKGGVGIGRSSPSSPVFERPNDKDRSKEGPSSGVSPEQIEMLKRMYGGDIHVDDDDKDDKDKKNPK</sequence>
<feature type="region of interest" description="Disordered" evidence="1">
    <location>
        <begin position="244"/>
        <end position="269"/>
    </location>
</feature>